<comment type="caution">
    <text evidence="3">The sequence shown here is derived from an EMBL/GenBank/DDBJ whole genome shotgun (WGS) entry which is preliminary data.</text>
</comment>
<dbReference type="GO" id="GO:0006096">
    <property type="term" value="P:glycolytic process"/>
    <property type="evidence" value="ECO:0007669"/>
    <property type="project" value="UniProtKB-UniRule"/>
</dbReference>
<reference evidence="4" key="1">
    <citation type="submission" date="2017-09" db="EMBL/GenBank/DDBJ databases">
        <title>Depth-based differentiation of microbial function through sediment-hosted aquifers and enrichment of novel symbionts in the deep terrestrial subsurface.</title>
        <authorList>
            <person name="Probst A.J."/>
            <person name="Ladd B."/>
            <person name="Jarett J.K."/>
            <person name="Geller-Mcgrath D.E."/>
            <person name="Sieber C.M.K."/>
            <person name="Emerson J.B."/>
            <person name="Anantharaman K."/>
            <person name="Thomas B.C."/>
            <person name="Malmstrom R."/>
            <person name="Stieglmeier M."/>
            <person name="Klingl A."/>
            <person name="Woyke T."/>
            <person name="Ryan C.M."/>
            <person name="Banfield J.F."/>
        </authorList>
    </citation>
    <scope>NUCLEOTIDE SEQUENCE [LARGE SCALE GENOMIC DNA]</scope>
</reference>
<dbReference type="Gene3D" id="3.20.20.70">
    <property type="entry name" value="Aldolase class I"/>
    <property type="match status" value="1"/>
</dbReference>
<dbReference type="CDD" id="cd00311">
    <property type="entry name" value="TIM"/>
    <property type="match status" value="1"/>
</dbReference>
<dbReference type="AlphaFoldDB" id="A0A2M8L5Y9"/>
<dbReference type="InterPro" id="IPR000652">
    <property type="entry name" value="Triosephosphate_isomerase"/>
</dbReference>
<dbReference type="Pfam" id="PF00121">
    <property type="entry name" value="TIM"/>
    <property type="match status" value="1"/>
</dbReference>
<sequence>MIFVNFKTYEQGTGEKAVVLAKICQEVAKETSVKIFPVVQAVDIYRVAKEVKNEIWAQHVDDIEYGQNTGQILPEAVKTAGAGGTILNHSENKLPVEVINETVKRCQDLGLKVLVCSDNLEEARQIAVSKPDFIAYEPPELIANRTASVATAKPEIIKDFVNEIRQIPVLVGAGIHSQEDVKKSVKLGAVGILVASDVVLSQNPKKELLDLASGFK</sequence>
<evidence type="ECO:0000256" key="2">
    <source>
        <dbReference type="NCBIfam" id="TIGR00419"/>
    </source>
</evidence>
<name>A0A2M8L5Y9_9BACT</name>
<protein>
    <recommendedName>
        <fullName evidence="2">Triose-phosphate isomerase</fullName>
        <ecNumber evidence="2">5.3.1.1</ecNumber>
    </recommendedName>
</protein>
<dbReference type="InterPro" id="IPR035990">
    <property type="entry name" value="TIM_sf"/>
</dbReference>
<evidence type="ECO:0000256" key="1">
    <source>
        <dbReference type="ARBA" id="ARBA00023235"/>
    </source>
</evidence>
<proteinExistence type="predicted"/>
<dbReference type="Proteomes" id="UP000229500">
    <property type="component" value="Unassembled WGS sequence"/>
</dbReference>
<dbReference type="UniPathway" id="UPA00109">
    <property type="reaction ID" value="UER00189"/>
</dbReference>
<dbReference type="EMBL" id="PFEL01000045">
    <property type="protein sequence ID" value="PJE69216.1"/>
    <property type="molecule type" value="Genomic_DNA"/>
</dbReference>
<evidence type="ECO:0000313" key="4">
    <source>
        <dbReference type="Proteomes" id="UP000229500"/>
    </source>
</evidence>
<dbReference type="PROSITE" id="PS51440">
    <property type="entry name" value="TIM_2"/>
    <property type="match status" value="1"/>
</dbReference>
<organism evidence="3 4">
    <name type="scientific">Candidatus Shapirobacteria bacterium CG10_big_fil_rev_8_21_14_0_10_38_14</name>
    <dbReference type="NCBI Taxonomy" id="1974483"/>
    <lineage>
        <taxon>Bacteria</taxon>
        <taxon>Candidatus Shapironibacteriota</taxon>
    </lineage>
</organism>
<accession>A0A2M8L5Y9</accession>
<dbReference type="EC" id="5.3.1.1" evidence="2"/>
<keyword evidence="1 3" id="KW-0413">Isomerase</keyword>
<gene>
    <name evidence="3" type="primary">tpiA</name>
    <name evidence="3" type="ORF">COU96_00990</name>
</gene>
<dbReference type="SUPFAM" id="SSF51351">
    <property type="entry name" value="Triosephosphate isomerase (TIM)"/>
    <property type="match status" value="1"/>
</dbReference>
<dbReference type="GO" id="GO:0006094">
    <property type="term" value="P:gluconeogenesis"/>
    <property type="evidence" value="ECO:0007669"/>
    <property type="project" value="UniProtKB-UniPathway"/>
</dbReference>
<dbReference type="GO" id="GO:0004807">
    <property type="term" value="F:triose-phosphate isomerase activity"/>
    <property type="evidence" value="ECO:0007669"/>
    <property type="project" value="UniProtKB-UniRule"/>
</dbReference>
<dbReference type="NCBIfam" id="NF003302">
    <property type="entry name" value="PRK04302.1"/>
    <property type="match status" value="1"/>
</dbReference>
<dbReference type="UniPathway" id="UPA00138"/>
<dbReference type="InterPro" id="IPR013785">
    <property type="entry name" value="Aldolase_TIM"/>
</dbReference>
<dbReference type="NCBIfam" id="TIGR00419">
    <property type="entry name" value="tim"/>
    <property type="match status" value="1"/>
</dbReference>
<evidence type="ECO:0000313" key="3">
    <source>
        <dbReference type="EMBL" id="PJE69216.1"/>
    </source>
</evidence>